<keyword evidence="3" id="KW-1185">Reference proteome</keyword>
<feature type="compositionally biased region" description="Polar residues" evidence="1">
    <location>
        <begin position="439"/>
        <end position="448"/>
    </location>
</feature>
<dbReference type="Proteomes" id="UP001329825">
    <property type="component" value="Chromosome 2"/>
</dbReference>
<feature type="compositionally biased region" description="Acidic residues" evidence="1">
    <location>
        <begin position="314"/>
        <end position="323"/>
    </location>
</feature>
<feature type="region of interest" description="Disordered" evidence="1">
    <location>
        <begin position="586"/>
        <end position="610"/>
    </location>
</feature>
<feature type="compositionally biased region" description="Polar residues" evidence="1">
    <location>
        <begin position="220"/>
        <end position="235"/>
    </location>
</feature>
<evidence type="ECO:0000313" key="2">
    <source>
        <dbReference type="EMBL" id="WRT65142.1"/>
    </source>
</evidence>
<proteinExistence type="predicted"/>
<name>A0ABZ1CXV8_9TREE</name>
<feature type="compositionally biased region" description="Polar residues" evidence="1">
    <location>
        <begin position="515"/>
        <end position="525"/>
    </location>
</feature>
<dbReference type="RefSeq" id="XP_062789882.1">
    <property type="nucleotide sequence ID" value="XM_062933831.1"/>
</dbReference>
<feature type="region of interest" description="Disordered" evidence="1">
    <location>
        <begin position="1078"/>
        <end position="1101"/>
    </location>
</feature>
<organism evidence="2 3">
    <name type="scientific">Kwoniella shivajii</name>
    <dbReference type="NCBI Taxonomy" id="564305"/>
    <lineage>
        <taxon>Eukaryota</taxon>
        <taxon>Fungi</taxon>
        <taxon>Dikarya</taxon>
        <taxon>Basidiomycota</taxon>
        <taxon>Agaricomycotina</taxon>
        <taxon>Tremellomycetes</taxon>
        <taxon>Tremellales</taxon>
        <taxon>Cryptococcaceae</taxon>
        <taxon>Kwoniella</taxon>
    </lineage>
</organism>
<feature type="compositionally biased region" description="Low complexity" evidence="1">
    <location>
        <begin position="29"/>
        <end position="39"/>
    </location>
</feature>
<feature type="compositionally biased region" description="Low complexity" evidence="1">
    <location>
        <begin position="326"/>
        <end position="338"/>
    </location>
</feature>
<dbReference type="GeneID" id="87954215"/>
<reference evidence="2 3" key="1">
    <citation type="submission" date="2024-01" db="EMBL/GenBank/DDBJ databases">
        <title>Comparative genomics of Cryptococcus and Kwoniella reveals pathogenesis evolution and contrasting modes of karyotype evolution via chromosome fusion or intercentromeric recombination.</title>
        <authorList>
            <person name="Coelho M.A."/>
            <person name="David-Palma M."/>
            <person name="Shea T."/>
            <person name="Bowers K."/>
            <person name="McGinley-Smith S."/>
            <person name="Mohammad A.W."/>
            <person name="Gnirke A."/>
            <person name="Yurkov A.M."/>
            <person name="Nowrousian M."/>
            <person name="Sun S."/>
            <person name="Cuomo C.A."/>
            <person name="Heitman J."/>
        </authorList>
    </citation>
    <scope>NUCLEOTIDE SEQUENCE [LARGE SCALE GENOMIC DNA]</scope>
    <source>
        <strain evidence="2">CBS 11374</strain>
    </source>
</reference>
<feature type="compositionally biased region" description="Low complexity" evidence="1">
    <location>
        <begin position="248"/>
        <end position="270"/>
    </location>
</feature>
<gene>
    <name evidence="2" type="ORF">IL334_002084</name>
</gene>
<feature type="compositionally biased region" description="Polar residues" evidence="1">
    <location>
        <begin position="149"/>
        <end position="163"/>
    </location>
</feature>
<evidence type="ECO:0000313" key="3">
    <source>
        <dbReference type="Proteomes" id="UP001329825"/>
    </source>
</evidence>
<feature type="compositionally biased region" description="Basic and acidic residues" evidence="1">
    <location>
        <begin position="1210"/>
        <end position="1219"/>
    </location>
</feature>
<feature type="compositionally biased region" description="Low complexity" evidence="1">
    <location>
        <begin position="471"/>
        <end position="495"/>
    </location>
</feature>
<feature type="region of interest" description="Disordered" evidence="1">
    <location>
        <begin position="241"/>
        <end position="525"/>
    </location>
</feature>
<feature type="compositionally biased region" description="Low complexity" evidence="1">
    <location>
        <begin position="74"/>
        <end position="85"/>
    </location>
</feature>
<feature type="region of interest" description="Disordered" evidence="1">
    <location>
        <begin position="1"/>
        <end position="211"/>
    </location>
</feature>
<feature type="compositionally biased region" description="Basic and acidic residues" evidence="1">
    <location>
        <begin position="40"/>
        <end position="52"/>
    </location>
</feature>
<feature type="region of interest" description="Disordered" evidence="1">
    <location>
        <begin position="216"/>
        <end position="235"/>
    </location>
</feature>
<feature type="compositionally biased region" description="Polar residues" evidence="1">
    <location>
        <begin position="349"/>
        <end position="358"/>
    </location>
</feature>
<feature type="compositionally biased region" description="Low complexity" evidence="1">
    <location>
        <begin position="129"/>
        <end position="143"/>
    </location>
</feature>
<evidence type="ECO:0000256" key="1">
    <source>
        <dbReference type="SAM" id="MobiDB-lite"/>
    </source>
</evidence>
<feature type="compositionally biased region" description="Basic and acidic residues" evidence="1">
    <location>
        <begin position="883"/>
        <end position="893"/>
    </location>
</feature>
<feature type="region of interest" description="Disordered" evidence="1">
    <location>
        <begin position="874"/>
        <end position="893"/>
    </location>
</feature>
<sequence>MIQQDIITNNDPSIVLHENTDKDITSVDNNNNNNSSSTTTDKENDQDKDEKSILTQANIPAGIQIIPPSPSPSPSTSTLTSTPISNFNPPTTTNRKAVSSSTNPSSSSSGAIAGTALQNGDRTQHHNPASSSSASASSSATASYRIPPTKTSRPTTNGQQSYPHSRHITRKPSSHIQPQYQPQSQSQHPDYSNSNNNSNQNNNSLKRVSIDDNNHHNHFYSITTSSDVYTPTQENGHFGITRRRQSISTPNNNSNNNSNNSNTNNPYSSPKRQQSSGLKSPPVVPSSSSTLGWLTGNRLTLPPNNNKHSKSDDEREDIDEEEDSHSNTSTNTNTNTNTIRKQKKWDWRMSNNLPNYGESSRSGSASASTSSSLMNTPLISMTPPSATDSGYMPPPLPVNNFNYSNTSPPRTSILPSQAPLGSSLQPLAQDPNNILPLSLASSPFTSPAPSRAPTPLHSPYPSLQDLASEYAASAAPVPSGSGSSPRTSISTSSSRYGWGTGRSDSRSSEEEESSGPITTSHRPVTTSGWWQHQHVDIPVSPKVNLSSSVPPRLLRMSSATASKFIPTGTRNWGWLFGMVRDRLTNGGSSSLTRRTESTGRKNSISAKARNRERERLMSGSISRVGRKRDQKVLGSKKLARIMAFVPTEPWSISLFLIFFVAFAVTMTFTIKHILNPDKEPLPWQQYCTSNYPTLYSLQDPFLPPPYVNSDVNSNPSFPSSQHIESVPVNSFAPSSSKSLTLMPLTPEHPAWPYHPHSTPPNMTVAELDETIDPVGILIGVFTTDVGLERRHMIRQSYASHWRSRKEGTEGVRIRFVMGRPRKRFEKAVRLEMEAFNDILLLDMDENMNSGKTHAFFSWAAENATVPSWEYPKHEGLSESMSEQGDRSRPAPIWKGERKPNYVVKADEDAFIMLGELEKKLRVVPRTKAFWGYLVKNTFMAGECYALSFDLVQYIHASPALRTLTRGKEDKLVAKWMNMHPEREQIVWATERCWIYDHPKAGTVYSHGFLFPSAVAGVRSENQTGISPSALALRGGLIQADSYSTVSKFGVAYKPISVHMSVPEQVEALIEGSPLSLLRDQQHQSKSSSPDTQHDQRQVYSEVDNVRAKIDRAYNDRPSRKERFLGDQDENGGTVVVHYLKRNDWFIETMVALLGSSEDQDTWHRGVGTGLGALERRKGRVVNIDIDKNTRVENDNNNGIEMEFEDEDEEGLKLSKGEGL</sequence>
<feature type="compositionally biased region" description="Low complexity" evidence="1">
    <location>
        <begin position="99"/>
        <end position="109"/>
    </location>
</feature>
<feature type="compositionally biased region" description="Polar residues" evidence="1">
    <location>
        <begin position="373"/>
        <end position="388"/>
    </location>
</feature>
<feature type="compositionally biased region" description="Low complexity" evidence="1">
    <location>
        <begin position="174"/>
        <end position="204"/>
    </location>
</feature>
<feature type="compositionally biased region" description="Basic residues" evidence="1">
    <location>
        <begin position="164"/>
        <end position="173"/>
    </location>
</feature>
<dbReference type="EMBL" id="CP141882">
    <property type="protein sequence ID" value="WRT65142.1"/>
    <property type="molecule type" value="Genomic_DNA"/>
</dbReference>
<accession>A0ABZ1CXV8</accession>
<feature type="compositionally biased region" description="Polar residues" evidence="1">
    <location>
        <begin position="86"/>
        <end position="98"/>
    </location>
</feature>
<protein>
    <recommendedName>
        <fullName evidence="4">Glycosyltransferase family 31 protein</fullName>
    </recommendedName>
</protein>
<feature type="region of interest" description="Disordered" evidence="1">
    <location>
        <begin position="1199"/>
        <end position="1219"/>
    </location>
</feature>
<feature type="compositionally biased region" description="Polar residues" evidence="1">
    <location>
        <begin position="399"/>
        <end position="432"/>
    </location>
</feature>
<feature type="compositionally biased region" description="Polar residues" evidence="1">
    <location>
        <begin position="1"/>
        <end position="12"/>
    </location>
</feature>
<evidence type="ECO:0008006" key="4">
    <source>
        <dbReference type="Google" id="ProtNLM"/>
    </source>
</evidence>
<feature type="compositionally biased region" description="Low complexity" evidence="1">
    <location>
        <begin position="359"/>
        <end position="372"/>
    </location>
</feature>